<dbReference type="Proteomes" id="UP000192050">
    <property type="component" value="Chromosome"/>
</dbReference>
<dbReference type="HAMAP" id="MF_00184">
    <property type="entry name" value="Thr_tRNA_synth"/>
    <property type="match status" value="1"/>
</dbReference>
<keyword evidence="7 12" id="KW-0862">Zinc</keyword>
<dbReference type="GO" id="GO:0000049">
    <property type="term" value="F:tRNA binding"/>
    <property type="evidence" value="ECO:0007669"/>
    <property type="project" value="UniProtKB-KW"/>
</dbReference>
<dbReference type="RefSeq" id="WP_081141347.1">
    <property type="nucleotide sequence ID" value="NZ_CP015363.1"/>
</dbReference>
<evidence type="ECO:0000256" key="3">
    <source>
        <dbReference type="ARBA" id="ARBA00022555"/>
    </source>
</evidence>
<comment type="subcellular location">
    <subcellularLocation>
        <location evidence="1 12">Cytoplasm</location>
    </subcellularLocation>
</comment>
<reference evidence="14 15" key="1">
    <citation type="submission" date="2011-10" db="EMBL/GenBank/DDBJ databases">
        <title>Metabolic and evolutionary patterns in the extreme acidophile Ferroplasma acidiphilum.</title>
        <authorList>
            <person name="Golyshina O.V."/>
            <person name="Kozyavkin S.A."/>
            <person name="Tatusov R.L."/>
            <person name="Slesarev A.I."/>
            <person name="Golyshin P.N."/>
        </authorList>
    </citation>
    <scope>NUCLEOTIDE SEQUENCE [LARGE SCALE GENOMIC DNA]</scope>
    <source>
        <strain evidence="15">Y</strain>
    </source>
</reference>
<dbReference type="GO" id="GO:0005737">
    <property type="term" value="C:cytoplasm"/>
    <property type="evidence" value="ECO:0007669"/>
    <property type="project" value="UniProtKB-SubCell"/>
</dbReference>
<evidence type="ECO:0000256" key="4">
    <source>
        <dbReference type="ARBA" id="ARBA00022598"/>
    </source>
</evidence>
<dbReference type="Gene3D" id="3.40.50.800">
    <property type="entry name" value="Anticodon-binding domain"/>
    <property type="match status" value="1"/>
</dbReference>
<evidence type="ECO:0000256" key="9">
    <source>
        <dbReference type="ARBA" id="ARBA00022917"/>
    </source>
</evidence>
<dbReference type="GO" id="GO:0005524">
    <property type="term" value="F:ATP binding"/>
    <property type="evidence" value="ECO:0007669"/>
    <property type="project" value="UniProtKB-UniRule"/>
</dbReference>
<dbReference type="STRING" id="74969.FAD_0111"/>
<evidence type="ECO:0000256" key="10">
    <source>
        <dbReference type="ARBA" id="ARBA00023146"/>
    </source>
</evidence>
<keyword evidence="15" id="KW-1185">Reference proteome</keyword>
<keyword evidence="3 12" id="KW-0820">tRNA-binding</keyword>
<dbReference type="GO" id="GO:0006435">
    <property type="term" value="P:threonyl-tRNA aminoacylation"/>
    <property type="evidence" value="ECO:0007669"/>
    <property type="project" value="UniProtKB-UniRule"/>
</dbReference>
<dbReference type="Pfam" id="PF00587">
    <property type="entry name" value="tRNA-synt_2b"/>
    <property type="match status" value="1"/>
</dbReference>
<dbReference type="SUPFAM" id="SSF55186">
    <property type="entry name" value="ThrRS/AlaRS common domain"/>
    <property type="match status" value="1"/>
</dbReference>
<sequence>MDSKQLFNIHKGKQFQDAVPEKSGHSIVAARFLNKLYDLSDVAPDNGEVEFIQINSPEGEKILLHSTAHLLANAIVKLYPNALPNTSNESEDTFYYDFNMKPVSIEDFPLIEEKMQELVQANIPITRKILPKNEIIKEFSHNKYKLDKINENVPDGENSSIYIQGNYKEFCRGPHVPSTGYIGAFKLLSISSTNYEGDVNKDKMIRIYGTAFPDKKQLKAFLLRREEAIKRDHRKIGQEMDLFTFDNERAPGMPFYAPNGAIIRNELINYMKELNEKSGWEEVWTAHAFKDIIWKQSGHYYKYKDDMFLFTLPNGDNYGLKPMNCPGHIAIFQRSVYSYRDMPVKYSEAGTVYRYEKSGEMGGLTRPRGFTIDDGHGFVREDQIFDETISLLKIIPSIFKTILGTEEITYDLSVMDKQHPENYLMSYECSSCGEKFMLRAAAQEYKCPACGSEQLNSDFSMWDNATENLRKALEELKLKYTEYPGEAAFYGPKIDVHIKDALGRLWQLSTIQIDFFMPANFDLYYIDKNDTKVRPVIIHRAIYGSYERFIAILLEHFNGKLPLWLTPLQAYIIPVSEAYNEYATEINKKMREKGIRSKVDISDGTISKKIKLIRTMRPSYILVVGEKELANNTLSVRNRKDKTREYGMDEFMGIMAEEIREKKIDQAF</sequence>
<comment type="caution">
    <text evidence="12">Lacks conserved residue(s) required for the propagation of feature annotation.</text>
</comment>
<dbReference type="GO" id="GO:0002161">
    <property type="term" value="F:aminoacyl-tRNA deacylase activity"/>
    <property type="evidence" value="ECO:0007669"/>
    <property type="project" value="UniProtKB-ARBA"/>
</dbReference>
<evidence type="ECO:0000256" key="1">
    <source>
        <dbReference type="ARBA" id="ARBA00004496"/>
    </source>
</evidence>
<evidence type="ECO:0000256" key="5">
    <source>
        <dbReference type="ARBA" id="ARBA00022723"/>
    </source>
</evidence>
<dbReference type="KEGG" id="fai:FAD_0111"/>
<evidence type="ECO:0000259" key="13">
    <source>
        <dbReference type="PROSITE" id="PS50862"/>
    </source>
</evidence>
<dbReference type="Gene3D" id="3.30.980.10">
    <property type="entry name" value="Threonyl-trna Synthetase, Chain A, domain 2"/>
    <property type="match status" value="1"/>
</dbReference>
<dbReference type="AlphaFoldDB" id="A0A1V0N1P7"/>
<keyword evidence="12" id="KW-0963">Cytoplasm</keyword>
<dbReference type="GO" id="GO:0046872">
    <property type="term" value="F:metal ion binding"/>
    <property type="evidence" value="ECO:0007669"/>
    <property type="project" value="UniProtKB-KW"/>
</dbReference>
<dbReference type="EC" id="6.1.1.3" evidence="12"/>
<dbReference type="InterPro" id="IPR018163">
    <property type="entry name" value="Thr/Ala-tRNA-synth_IIc_edit"/>
</dbReference>
<dbReference type="OrthoDB" id="372136at2157"/>
<dbReference type="SUPFAM" id="SSF52954">
    <property type="entry name" value="Class II aaRS ABD-related"/>
    <property type="match status" value="1"/>
</dbReference>
<evidence type="ECO:0000256" key="12">
    <source>
        <dbReference type="HAMAP-Rule" id="MF_00184"/>
    </source>
</evidence>
<feature type="binding site" evidence="12">
    <location>
        <position position="325"/>
    </location>
    <ligand>
        <name>Zn(2+)</name>
        <dbReference type="ChEBI" id="CHEBI:29105"/>
        <note>catalytic</note>
    </ligand>
</feature>
<gene>
    <name evidence="12 14" type="primary">thrS</name>
    <name evidence="14" type="ORF">FAD_0111</name>
</gene>
<keyword evidence="5 12" id="KW-0479">Metal-binding</keyword>
<dbReference type="GeneID" id="31675623"/>
<name>A0A1V0N1P7_9ARCH</name>
<dbReference type="InterPro" id="IPR036621">
    <property type="entry name" value="Anticodon-bd_dom_sf"/>
</dbReference>
<evidence type="ECO:0000256" key="6">
    <source>
        <dbReference type="ARBA" id="ARBA00022741"/>
    </source>
</evidence>
<dbReference type="CDD" id="cd00860">
    <property type="entry name" value="ThrRS_anticodon"/>
    <property type="match status" value="1"/>
</dbReference>
<keyword evidence="8 12" id="KW-0067">ATP-binding</keyword>
<comment type="similarity">
    <text evidence="2 12">Belongs to the class-II aminoacyl-tRNA synthetase family.</text>
</comment>
<dbReference type="InterPro" id="IPR045864">
    <property type="entry name" value="aa-tRNA-synth_II/BPL/LPL"/>
</dbReference>
<accession>A0A1V0N1P7</accession>
<keyword evidence="10 12" id="KW-0030">Aminoacyl-tRNA synthetase</keyword>
<comment type="cofactor">
    <cofactor evidence="12">
        <name>Zn(2+)</name>
        <dbReference type="ChEBI" id="CHEBI:29105"/>
    </cofactor>
    <text evidence="12">Binds 1 zinc ion per subunit.</text>
</comment>
<dbReference type="GO" id="GO:0004829">
    <property type="term" value="F:threonine-tRNA ligase activity"/>
    <property type="evidence" value="ECO:0007669"/>
    <property type="project" value="UniProtKB-UniRule"/>
</dbReference>
<dbReference type="FunFam" id="3.30.930.10:FF:000002">
    <property type="entry name" value="Threonine--tRNA ligase"/>
    <property type="match status" value="2"/>
</dbReference>
<dbReference type="CDD" id="cd00771">
    <property type="entry name" value="ThrRS_core"/>
    <property type="match status" value="1"/>
</dbReference>
<dbReference type="FunFam" id="3.30.980.10:FF:000005">
    <property type="entry name" value="Threonyl-tRNA synthetase, mitochondrial"/>
    <property type="match status" value="1"/>
</dbReference>
<feature type="domain" description="Aminoacyl-transfer RNA synthetases class-II family profile" evidence="13">
    <location>
        <begin position="232"/>
        <end position="562"/>
    </location>
</feature>
<feature type="binding site" evidence="12">
    <location>
        <position position="376"/>
    </location>
    <ligand>
        <name>Zn(2+)</name>
        <dbReference type="ChEBI" id="CHEBI:29105"/>
        <note>catalytic</note>
    </ligand>
</feature>
<dbReference type="InterPro" id="IPR006195">
    <property type="entry name" value="aa-tRNA-synth_II"/>
</dbReference>
<feature type="binding site" evidence="12">
    <location>
        <position position="539"/>
    </location>
    <ligand>
        <name>Zn(2+)</name>
        <dbReference type="ChEBI" id="CHEBI:29105"/>
        <note>catalytic</note>
    </ligand>
</feature>
<dbReference type="SMART" id="SM00863">
    <property type="entry name" value="tRNA_SAD"/>
    <property type="match status" value="1"/>
</dbReference>
<keyword evidence="9 12" id="KW-0648">Protein biosynthesis</keyword>
<evidence type="ECO:0000256" key="11">
    <source>
        <dbReference type="ARBA" id="ARBA00049515"/>
    </source>
</evidence>
<protein>
    <recommendedName>
        <fullName evidence="12">Threonine--tRNA ligase</fullName>
        <ecNumber evidence="12">6.1.1.3</ecNumber>
    </recommendedName>
    <alternativeName>
        <fullName evidence="12">Threonyl-tRNA synthetase</fullName>
        <shortName evidence="12">ThrRS</shortName>
    </alternativeName>
</protein>
<dbReference type="Pfam" id="PF03129">
    <property type="entry name" value="HGTP_anticodon"/>
    <property type="match status" value="1"/>
</dbReference>
<dbReference type="SUPFAM" id="SSF55681">
    <property type="entry name" value="Class II aaRS and biotin synthetases"/>
    <property type="match status" value="1"/>
</dbReference>
<dbReference type="InterPro" id="IPR002314">
    <property type="entry name" value="aa-tRNA-synt_IIb"/>
</dbReference>
<keyword evidence="12" id="KW-0694">RNA-binding</keyword>
<dbReference type="InterPro" id="IPR012947">
    <property type="entry name" value="tRNA_SAD"/>
</dbReference>
<dbReference type="InterPro" id="IPR033728">
    <property type="entry name" value="ThrRS_core"/>
</dbReference>
<dbReference type="PROSITE" id="PS50862">
    <property type="entry name" value="AA_TRNA_LIGASE_II"/>
    <property type="match status" value="1"/>
</dbReference>
<proteinExistence type="inferred from homology"/>
<comment type="catalytic activity">
    <reaction evidence="11 12">
        <text>tRNA(Thr) + L-threonine + ATP = L-threonyl-tRNA(Thr) + AMP + diphosphate + H(+)</text>
        <dbReference type="Rhea" id="RHEA:24624"/>
        <dbReference type="Rhea" id="RHEA-COMP:9670"/>
        <dbReference type="Rhea" id="RHEA-COMP:9704"/>
        <dbReference type="ChEBI" id="CHEBI:15378"/>
        <dbReference type="ChEBI" id="CHEBI:30616"/>
        <dbReference type="ChEBI" id="CHEBI:33019"/>
        <dbReference type="ChEBI" id="CHEBI:57926"/>
        <dbReference type="ChEBI" id="CHEBI:78442"/>
        <dbReference type="ChEBI" id="CHEBI:78534"/>
        <dbReference type="ChEBI" id="CHEBI:456215"/>
        <dbReference type="EC" id="6.1.1.3"/>
    </reaction>
</comment>
<dbReference type="InterPro" id="IPR002320">
    <property type="entry name" value="Thr-tRNA-ligase_IIa"/>
</dbReference>
<comment type="subunit">
    <text evidence="12">Homodimer.</text>
</comment>
<evidence type="ECO:0000256" key="7">
    <source>
        <dbReference type="ARBA" id="ARBA00022833"/>
    </source>
</evidence>
<dbReference type="PANTHER" id="PTHR11451">
    <property type="entry name" value="THREONINE-TRNA LIGASE"/>
    <property type="match status" value="1"/>
</dbReference>
<dbReference type="Gene3D" id="3.30.930.10">
    <property type="entry name" value="Bira Bifunctional Protein, Domain 2"/>
    <property type="match status" value="1"/>
</dbReference>
<keyword evidence="6 12" id="KW-0547">Nucleotide-binding</keyword>
<dbReference type="PANTHER" id="PTHR11451:SF44">
    <property type="entry name" value="THREONINE--TRNA LIGASE, CHLOROPLASTIC_MITOCHONDRIAL 2"/>
    <property type="match status" value="1"/>
</dbReference>
<dbReference type="InterPro" id="IPR004154">
    <property type="entry name" value="Anticodon-bd"/>
</dbReference>
<evidence type="ECO:0000256" key="8">
    <source>
        <dbReference type="ARBA" id="ARBA00022840"/>
    </source>
</evidence>
<evidence type="ECO:0000313" key="14">
    <source>
        <dbReference type="EMBL" id="ARD84043.1"/>
    </source>
</evidence>
<organism evidence="14 15">
    <name type="scientific">Ferroplasma acidiphilum</name>
    <dbReference type="NCBI Taxonomy" id="74969"/>
    <lineage>
        <taxon>Archaea</taxon>
        <taxon>Methanobacteriati</taxon>
        <taxon>Thermoplasmatota</taxon>
        <taxon>Thermoplasmata</taxon>
        <taxon>Thermoplasmatales</taxon>
        <taxon>Ferroplasmaceae</taxon>
        <taxon>Ferroplasma</taxon>
    </lineage>
</organism>
<dbReference type="PRINTS" id="PR01047">
    <property type="entry name" value="TRNASYNTHTHR"/>
</dbReference>
<evidence type="ECO:0000313" key="15">
    <source>
        <dbReference type="Proteomes" id="UP000192050"/>
    </source>
</evidence>
<evidence type="ECO:0000256" key="2">
    <source>
        <dbReference type="ARBA" id="ARBA00008226"/>
    </source>
</evidence>
<dbReference type="EMBL" id="CP015363">
    <property type="protein sequence ID" value="ARD84043.1"/>
    <property type="molecule type" value="Genomic_DNA"/>
</dbReference>
<dbReference type="Gene3D" id="2.20.28.30">
    <property type="entry name" value="RNA polymerase ii, chain L"/>
    <property type="match status" value="1"/>
</dbReference>
<keyword evidence="4 12" id="KW-0436">Ligase</keyword>
<dbReference type="Pfam" id="PF07973">
    <property type="entry name" value="tRNA_SAD"/>
    <property type="match status" value="1"/>
</dbReference>
<dbReference type="InterPro" id="IPR047246">
    <property type="entry name" value="ThrRS_anticodon"/>
</dbReference>